<dbReference type="InterPro" id="IPR029044">
    <property type="entry name" value="Nucleotide-diphossugar_trans"/>
</dbReference>
<gene>
    <name evidence="2" type="ORF">S12H4_17399</name>
</gene>
<accession>X1TBR7</accession>
<reference evidence="2" key="1">
    <citation type="journal article" date="2014" name="Front. Microbiol.">
        <title>High frequency of phylogenetically diverse reductive dehalogenase-homologous genes in deep subseafloor sedimentary metagenomes.</title>
        <authorList>
            <person name="Kawai M."/>
            <person name="Futagami T."/>
            <person name="Toyoda A."/>
            <person name="Takaki Y."/>
            <person name="Nishi S."/>
            <person name="Hori S."/>
            <person name="Arai W."/>
            <person name="Tsubouchi T."/>
            <person name="Morono Y."/>
            <person name="Uchiyama I."/>
            <person name="Ito T."/>
            <person name="Fujiyama A."/>
            <person name="Inagaki F."/>
            <person name="Takami H."/>
        </authorList>
    </citation>
    <scope>NUCLEOTIDE SEQUENCE</scope>
    <source>
        <strain evidence="2">Expedition CK06-06</strain>
    </source>
</reference>
<evidence type="ECO:0000313" key="2">
    <source>
        <dbReference type="EMBL" id="GAI84995.1"/>
    </source>
</evidence>
<sequence length="68" mass="7876">MVDNGSSDNSVKMIRKEFPQVKSIENRENLGFARANNQAIEQSRARYFLLFNPDTSFRASPPHKMIKF</sequence>
<dbReference type="EMBL" id="BARW01008501">
    <property type="protein sequence ID" value="GAI84995.1"/>
    <property type="molecule type" value="Genomic_DNA"/>
</dbReference>
<organism evidence="2">
    <name type="scientific">marine sediment metagenome</name>
    <dbReference type="NCBI Taxonomy" id="412755"/>
    <lineage>
        <taxon>unclassified sequences</taxon>
        <taxon>metagenomes</taxon>
        <taxon>ecological metagenomes</taxon>
    </lineage>
</organism>
<evidence type="ECO:0000259" key="1">
    <source>
        <dbReference type="Pfam" id="PF00535"/>
    </source>
</evidence>
<dbReference type="AlphaFoldDB" id="X1TBR7"/>
<comment type="caution">
    <text evidence="2">The sequence shown here is derived from an EMBL/GenBank/DDBJ whole genome shotgun (WGS) entry which is preliminary data.</text>
</comment>
<proteinExistence type="predicted"/>
<dbReference type="SUPFAM" id="SSF53448">
    <property type="entry name" value="Nucleotide-diphospho-sugar transferases"/>
    <property type="match status" value="1"/>
</dbReference>
<dbReference type="PANTHER" id="PTHR43179">
    <property type="entry name" value="RHAMNOSYLTRANSFERASE WBBL"/>
    <property type="match status" value="1"/>
</dbReference>
<name>X1TBR7_9ZZZZ</name>
<dbReference type="Gene3D" id="3.90.550.10">
    <property type="entry name" value="Spore Coat Polysaccharide Biosynthesis Protein SpsA, Chain A"/>
    <property type="match status" value="1"/>
</dbReference>
<feature type="domain" description="Glycosyltransferase 2-like" evidence="1">
    <location>
        <begin position="2"/>
        <end position="59"/>
    </location>
</feature>
<dbReference type="InterPro" id="IPR001173">
    <property type="entry name" value="Glyco_trans_2-like"/>
</dbReference>
<dbReference type="Pfam" id="PF00535">
    <property type="entry name" value="Glycos_transf_2"/>
    <property type="match status" value="1"/>
</dbReference>
<feature type="non-terminal residue" evidence="2">
    <location>
        <position position="68"/>
    </location>
</feature>
<dbReference type="PANTHER" id="PTHR43179:SF7">
    <property type="entry name" value="RHAMNOSYLTRANSFERASE WBBL"/>
    <property type="match status" value="1"/>
</dbReference>
<protein>
    <recommendedName>
        <fullName evidence="1">Glycosyltransferase 2-like domain-containing protein</fullName>
    </recommendedName>
</protein>